<dbReference type="EMBL" id="ML002889">
    <property type="protein sequence ID" value="RKP35362.1"/>
    <property type="molecule type" value="Genomic_DNA"/>
</dbReference>
<name>A0A4P9ZRT4_9FUNG</name>
<accession>A0A4P9ZRT4</accession>
<evidence type="ECO:0000313" key="1">
    <source>
        <dbReference type="EMBL" id="RKP35362.1"/>
    </source>
</evidence>
<dbReference type="AlphaFoldDB" id="A0A4P9ZRT4"/>
<evidence type="ECO:0000313" key="2">
    <source>
        <dbReference type="Proteomes" id="UP000268162"/>
    </source>
</evidence>
<keyword evidence="2" id="KW-1185">Reference proteome</keyword>
<protein>
    <submittedName>
        <fullName evidence="1">Uncharacterized protein</fullName>
    </submittedName>
</protein>
<sequence length="357" mass="37944">MYGTSPSHAHLASHISLHDSAMMNQSHHQLARRNTMFESTVPCSQCKRPIPGNAMGSGLCSNCQAYQRSNHSMALAASQAQMVPYGATSGMPPLPPPPMGSALHMPHPPPFAGSSFAHMGGVRDDLALLPAQRAHMDMGMNMSRGPGGSMMGPMGGMGMGSAMGMNMGMGMGAGVIARPTQPQTKPHPNFNEANTMIRPVLGGGPPMIGNGGTMIPKYPMVTAGVRAGTEYHLAGTRSACERSNASKAPNREMEACGEQGCYHAKGEHPSVIAGAIDGFGGLMKKVYGMVTQNNNLIIEGIDEQERGRRRKVQAKAIRLKKYHTKKQSQLVKKESRNNYTAASREAAITAGNSSRYL</sequence>
<proteinExistence type="predicted"/>
<dbReference type="Proteomes" id="UP000268162">
    <property type="component" value="Unassembled WGS sequence"/>
</dbReference>
<reference evidence="2" key="1">
    <citation type="journal article" date="2018" name="Nat. Microbiol.">
        <title>Leveraging single-cell genomics to expand the fungal tree of life.</title>
        <authorList>
            <person name="Ahrendt S.R."/>
            <person name="Quandt C.A."/>
            <person name="Ciobanu D."/>
            <person name="Clum A."/>
            <person name="Salamov A."/>
            <person name="Andreopoulos B."/>
            <person name="Cheng J.F."/>
            <person name="Woyke T."/>
            <person name="Pelin A."/>
            <person name="Henrissat B."/>
            <person name="Reynolds N.K."/>
            <person name="Benny G.L."/>
            <person name="Smith M.E."/>
            <person name="James T.Y."/>
            <person name="Grigoriev I.V."/>
        </authorList>
    </citation>
    <scope>NUCLEOTIDE SEQUENCE [LARGE SCALE GENOMIC DNA]</scope>
    <source>
        <strain evidence="2">RSA 468</strain>
    </source>
</reference>
<dbReference type="OrthoDB" id="10616018at2759"/>
<organism evidence="1 2">
    <name type="scientific">Dimargaris cristalligena</name>
    <dbReference type="NCBI Taxonomy" id="215637"/>
    <lineage>
        <taxon>Eukaryota</taxon>
        <taxon>Fungi</taxon>
        <taxon>Fungi incertae sedis</taxon>
        <taxon>Zoopagomycota</taxon>
        <taxon>Kickxellomycotina</taxon>
        <taxon>Dimargaritomycetes</taxon>
        <taxon>Dimargaritales</taxon>
        <taxon>Dimargaritaceae</taxon>
        <taxon>Dimargaris</taxon>
    </lineage>
</organism>
<gene>
    <name evidence="1" type="ORF">BJ085DRAFT_39039</name>
</gene>